<comment type="caution">
    <text evidence="2">The sequence shown here is derived from an EMBL/GenBank/DDBJ whole genome shotgun (WGS) entry which is preliminary data.</text>
</comment>
<feature type="transmembrane region" description="Helical" evidence="1">
    <location>
        <begin position="207"/>
        <end position="224"/>
    </location>
</feature>
<proteinExistence type="predicted"/>
<dbReference type="AlphaFoldDB" id="A0A812DGM5"/>
<feature type="transmembrane region" description="Helical" evidence="1">
    <location>
        <begin position="180"/>
        <end position="200"/>
    </location>
</feature>
<evidence type="ECO:0000256" key="1">
    <source>
        <dbReference type="SAM" id="Phobius"/>
    </source>
</evidence>
<protein>
    <submittedName>
        <fullName evidence="2">Uncharacterized protein</fullName>
    </submittedName>
</protein>
<keyword evidence="1" id="KW-0472">Membrane</keyword>
<name>A0A812DGM5_ACAPH</name>
<dbReference type="Proteomes" id="UP000597762">
    <property type="component" value="Unassembled WGS sequence"/>
</dbReference>
<keyword evidence="3" id="KW-1185">Reference proteome</keyword>
<evidence type="ECO:0000313" key="3">
    <source>
        <dbReference type="Proteomes" id="UP000597762"/>
    </source>
</evidence>
<gene>
    <name evidence="2" type="ORF">SPHA_54955</name>
</gene>
<feature type="transmembrane region" description="Helical" evidence="1">
    <location>
        <begin position="142"/>
        <end position="160"/>
    </location>
</feature>
<feature type="transmembrane region" description="Helical" evidence="1">
    <location>
        <begin position="68"/>
        <end position="88"/>
    </location>
</feature>
<accession>A0A812DGM5</accession>
<reference evidence="2" key="1">
    <citation type="submission" date="2021-01" db="EMBL/GenBank/DDBJ databases">
        <authorList>
            <person name="Li R."/>
            <person name="Bekaert M."/>
        </authorList>
    </citation>
    <scope>NUCLEOTIDE SEQUENCE</scope>
    <source>
        <strain evidence="2">Farmed</strain>
    </source>
</reference>
<dbReference type="EMBL" id="CAHIKZ030003632">
    <property type="protein sequence ID" value="CAE1302411.1"/>
    <property type="molecule type" value="Genomic_DNA"/>
</dbReference>
<evidence type="ECO:0000313" key="2">
    <source>
        <dbReference type="EMBL" id="CAE1302411.1"/>
    </source>
</evidence>
<sequence>MQQTLTTVDTHLSLSATGIYLQLKLIFIPCSSRNENYKDLREELLIRCRAFSIIGENKPCFCDSRRSIATSIACLIFFLLLFSSLPSVSFSLCKSSFLPSSCFTFPHILPTIFSSLFLTVSFFPFTSLFHYLTLFSTLLPDILTHFLFFPLFHLLLIPTLNPSSLSFSFVLFFPSLPHPLLFSLSISHIFLFSQSLLLSISLPLPAYLFPSHFLSHSLLLPYFLSP</sequence>
<keyword evidence="1" id="KW-0812">Transmembrane</keyword>
<feature type="transmembrane region" description="Helical" evidence="1">
    <location>
        <begin position="108"/>
        <end position="130"/>
    </location>
</feature>
<keyword evidence="1" id="KW-1133">Transmembrane helix</keyword>
<organism evidence="2 3">
    <name type="scientific">Acanthosepion pharaonis</name>
    <name type="common">Pharaoh cuttlefish</name>
    <name type="synonym">Sepia pharaonis</name>
    <dbReference type="NCBI Taxonomy" id="158019"/>
    <lineage>
        <taxon>Eukaryota</taxon>
        <taxon>Metazoa</taxon>
        <taxon>Spiralia</taxon>
        <taxon>Lophotrochozoa</taxon>
        <taxon>Mollusca</taxon>
        <taxon>Cephalopoda</taxon>
        <taxon>Coleoidea</taxon>
        <taxon>Decapodiformes</taxon>
        <taxon>Sepiida</taxon>
        <taxon>Sepiina</taxon>
        <taxon>Sepiidae</taxon>
        <taxon>Acanthosepion</taxon>
    </lineage>
</organism>